<dbReference type="AlphaFoldDB" id="U6MJM5"/>
<keyword evidence="3" id="KW-1185">Reference proteome</keyword>
<dbReference type="GeneID" id="25335241"/>
<evidence type="ECO:0000313" key="2">
    <source>
        <dbReference type="EMBL" id="CDJ61855.1"/>
    </source>
</evidence>
<reference evidence="2" key="2">
    <citation type="submission" date="2013-10" db="EMBL/GenBank/DDBJ databases">
        <authorList>
            <person name="Aslett M."/>
        </authorList>
    </citation>
    <scope>NUCLEOTIDE SEQUENCE [LARGE SCALE GENOMIC DNA]</scope>
    <source>
        <strain evidence="2">Weybridge</strain>
    </source>
</reference>
<feature type="transmembrane region" description="Helical" evidence="1">
    <location>
        <begin position="292"/>
        <end position="314"/>
    </location>
</feature>
<feature type="transmembrane region" description="Helical" evidence="1">
    <location>
        <begin position="204"/>
        <end position="227"/>
    </location>
</feature>
<sequence length="641" mass="68680">MGFNTFVEGSMGGENLAFLAAADEHASTGPIRDGTSACALDASSGGCVKSPEEGNVAWLDRFRDEACSVVQYSNTSAIPRPIRTAFNVCVVKSGLSEAIPNAITTSRKTHVERFHSIVSTSEVKDVHLGNSETQRAEVEGQEFTSITDNGATSWGLEAPIHFEHARSLQELAPTVSDKSFSFETKLPSSVQLGISYFESMPYCLLPLGVGLGIVVVLLPLFLLLFCLRNCRCSQRLCSCFCCLRIFFKSTKRYAAEVERWQSNGSSTGPSGSQYRGSVRKLVPRSSCLGVRYLALILAFCTVAAVLSVGMYVLVDMGAHLSQVACAAGQAVSTIINGQTFAHPSAASVPNSAVVPLSSPSFSSTLFTSTSPPAAIVINNAPPFSPFLQSAPPDTTTERFPYLGEANPAFPRLLQQDDADLTEDTTAPKRTGFLGAVPALVYFKTLILALDPDGDNSLAKELRMASKVASRISQKVADMRINLQALKKTLYRPANSGMAVSSEPSDHEEATYHLSPVSVASPSLLSAWETTIHLLPSTFFAIAEASEHLAAEIEASMQQTDGLLAIKDMQKAKDVLTQTLKAAHPTVEKIPKIGTPLFWLFFRAVLTTVYAVGMGKNLSSLGYAVEDSLQGSIVTFSLMGVL</sequence>
<dbReference type="RefSeq" id="XP_013338505.1">
    <property type="nucleotide sequence ID" value="XM_013483051.1"/>
</dbReference>
<dbReference type="EMBL" id="HG722255">
    <property type="protein sequence ID" value="CDJ61855.1"/>
    <property type="molecule type" value="Genomic_DNA"/>
</dbReference>
<keyword evidence="1" id="KW-0472">Membrane</keyword>
<feature type="non-terminal residue" evidence="2">
    <location>
        <position position="641"/>
    </location>
</feature>
<dbReference type="VEuPathDB" id="ToxoDB:EMWEY_00012550"/>
<dbReference type="Proteomes" id="UP000030763">
    <property type="component" value="Unassembled WGS sequence"/>
</dbReference>
<protein>
    <recommendedName>
        <fullName evidence="4">Transmembrane protein</fullName>
    </recommendedName>
</protein>
<gene>
    <name evidence="2" type="ORF">EMWEY_00012550</name>
</gene>
<dbReference type="OrthoDB" id="346414at2759"/>
<reference evidence="2" key="1">
    <citation type="submission" date="2013-10" db="EMBL/GenBank/DDBJ databases">
        <title>Genomic analysis of the causative agents of coccidiosis in chickens.</title>
        <authorList>
            <person name="Reid A.J."/>
            <person name="Blake D."/>
            <person name="Billington K."/>
            <person name="Browne H."/>
            <person name="Dunn M."/>
            <person name="Hung S."/>
            <person name="Kawahara F."/>
            <person name="Miranda-Saavedra D."/>
            <person name="Mourier T."/>
            <person name="Nagra H."/>
            <person name="Otto T.D."/>
            <person name="Rawlings N."/>
            <person name="Sanchez A."/>
            <person name="Sanders M."/>
            <person name="Subramaniam C."/>
            <person name="Tay Y."/>
            <person name="Dear P."/>
            <person name="Doerig C."/>
            <person name="Gruber A."/>
            <person name="Parkinson J."/>
            <person name="Shirley M."/>
            <person name="Wan K.L."/>
            <person name="Berriman M."/>
            <person name="Tomley F."/>
            <person name="Pain A."/>
        </authorList>
    </citation>
    <scope>NUCLEOTIDE SEQUENCE [LARGE SCALE GENOMIC DNA]</scope>
    <source>
        <strain evidence="2">Weybridge</strain>
    </source>
</reference>
<name>U6MJM5_EIMMA</name>
<organism evidence="2 3">
    <name type="scientific">Eimeria maxima</name>
    <name type="common">Coccidian parasite</name>
    <dbReference type="NCBI Taxonomy" id="5804"/>
    <lineage>
        <taxon>Eukaryota</taxon>
        <taxon>Sar</taxon>
        <taxon>Alveolata</taxon>
        <taxon>Apicomplexa</taxon>
        <taxon>Conoidasida</taxon>
        <taxon>Coccidia</taxon>
        <taxon>Eucoccidiorida</taxon>
        <taxon>Eimeriorina</taxon>
        <taxon>Eimeriidae</taxon>
        <taxon>Eimeria</taxon>
    </lineage>
</organism>
<keyword evidence="1" id="KW-0812">Transmembrane</keyword>
<proteinExistence type="predicted"/>
<keyword evidence="1" id="KW-1133">Transmembrane helix</keyword>
<evidence type="ECO:0000256" key="1">
    <source>
        <dbReference type="SAM" id="Phobius"/>
    </source>
</evidence>
<accession>U6MJM5</accession>
<evidence type="ECO:0000313" key="3">
    <source>
        <dbReference type="Proteomes" id="UP000030763"/>
    </source>
</evidence>
<evidence type="ECO:0008006" key="4">
    <source>
        <dbReference type="Google" id="ProtNLM"/>
    </source>
</evidence>